<reference evidence="1 2" key="1">
    <citation type="submission" date="2023-11" db="EMBL/GenBank/DDBJ databases">
        <title>Halocaridina rubra genome assembly.</title>
        <authorList>
            <person name="Smith C."/>
        </authorList>
    </citation>
    <scope>NUCLEOTIDE SEQUENCE [LARGE SCALE GENOMIC DNA]</scope>
    <source>
        <strain evidence="1">EP-1</strain>
        <tissue evidence="1">Whole</tissue>
    </source>
</reference>
<sequence>MFTHISTDGSSITPVVRSRSELLTFNSFPIILKLLPRSRKRLIELLAKTGLEGPKPRLSSVLGEAKEWELRFLQSPVEILPTVDGQG</sequence>
<keyword evidence="2" id="KW-1185">Reference proteome</keyword>
<name>A0AAN9A0V2_HALRR</name>
<gene>
    <name evidence="1" type="ORF">SK128_017584</name>
</gene>
<dbReference type="Proteomes" id="UP001381693">
    <property type="component" value="Unassembled WGS sequence"/>
</dbReference>
<organism evidence="1 2">
    <name type="scientific">Halocaridina rubra</name>
    <name type="common">Hawaiian red shrimp</name>
    <dbReference type="NCBI Taxonomy" id="373956"/>
    <lineage>
        <taxon>Eukaryota</taxon>
        <taxon>Metazoa</taxon>
        <taxon>Ecdysozoa</taxon>
        <taxon>Arthropoda</taxon>
        <taxon>Crustacea</taxon>
        <taxon>Multicrustacea</taxon>
        <taxon>Malacostraca</taxon>
        <taxon>Eumalacostraca</taxon>
        <taxon>Eucarida</taxon>
        <taxon>Decapoda</taxon>
        <taxon>Pleocyemata</taxon>
        <taxon>Caridea</taxon>
        <taxon>Atyoidea</taxon>
        <taxon>Atyidae</taxon>
        <taxon>Halocaridina</taxon>
    </lineage>
</organism>
<evidence type="ECO:0000313" key="2">
    <source>
        <dbReference type="Proteomes" id="UP001381693"/>
    </source>
</evidence>
<feature type="non-terminal residue" evidence="1">
    <location>
        <position position="87"/>
    </location>
</feature>
<dbReference type="AlphaFoldDB" id="A0AAN9A0V2"/>
<protein>
    <submittedName>
        <fullName evidence="1">Uncharacterized protein</fullName>
    </submittedName>
</protein>
<proteinExistence type="predicted"/>
<accession>A0AAN9A0V2</accession>
<evidence type="ECO:0000313" key="1">
    <source>
        <dbReference type="EMBL" id="KAK7076131.1"/>
    </source>
</evidence>
<comment type="caution">
    <text evidence="1">The sequence shown here is derived from an EMBL/GenBank/DDBJ whole genome shotgun (WGS) entry which is preliminary data.</text>
</comment>
<dbReference type="Gene3D" id="3.50.50.60">
    <property type="entry name" value="FAD/NAD(P)-binding domain"/>
    <property type="match status" value="1"/>
</dbReference>
<dbReference type="InterPro" id="IPR036188">
    <property type="entry name" value="FAD/NAD-bd_sf"/>
</dbReference>
<dbReference type="EMBL" id="JAXCGZ010009833">
    <property type="protein sequence ID" value="KAK7076131.1"/>
    <property type="molecule type" value="Genomic_DNA"/>
</dbReference>